<dbReference type="PANTHER" id="PTHR11808:SF80">
    <property type="entry name" value="CYSTATHIONINE GAMMA-LYASE"/>
    <property type="match status" value="1"/>
</dbReference>
<dbReference type="EMBL" id="KK101970">
    <property type="protein sequence ID" value="KIY99061.1"/>
    <property type="molecule type" value="Genomic_DNA"/>
</dbReference>
<accession>A0A0D2MEA8</accession>
<evidence type="ECO:0000256" key="3">
    <source>
        <dbReference type="RuleBase" id="RU362118"/>
    </source>
</evidence>
<dbReference type="InterPro" id="IPR015421">
    <property type="entry name" value="PyrdxlP-dep_Trfase_major"/>
</dbReference>
<dbReference type="RefSeq" id="XP_013898081.1">
    <property type="nucleotide sequence ID" value="XM_014042627.1"/>
</dbReference>
<dbReference type="GO" id="GO:0030170">
    <property type="term" value="F:pyridoxal phosphate binding"/>
    <property type="evidence" value="ECO:0007669"/>
    <property type="project" value="InterPro"/>
</dbReference>
<dbReference type="PANTHER" id="PTHR11808">
    <property type="entry name" value="TRANS-SULFURATION ENZYME FAMILY MEMBER"/>
    <property type="match status" value="1"/>
</dbReference>
<proteinExistence type="inferred from homology"/>
<reference evidence="4 5" key="1">
    <citation type="journal article" date="2013" name="BMC Genomics">
        <title>Reconstruction of the lipid metabolism for the microalga Monoraphidium neglectum from its genome sequence reveals characteristics suitable for biofuel production.</title>
        <authorList>
            <person name="Bogen C."/>
            <person name="Al-Dilaimi A."/>
            <person name="Albersmeier A."/>
            <person name="Wichmann J."/>
            <person name="Grundmann M."/>
            <person name="Rupp O."/>
            <person name="Lauersen K.J."/>
            <person name="Blifernez-Klassen O."/>
            <person name="Kalinowski J."/>
            <person name="Goesmann A."/>
            <person name="Mussgnug J.H."/>
            <person name="Kruse O."/>
        </authorList>
    </citation>
    <scope>NUCLEOTIDE SEQUENCE [LARGE SCALE GENOMIC DNA]</scope>
    <source>
        <strain evidence="4 5">SAG 48.87</strain>
    </source>
</reference>
<dbReference type="GO" id="GO:0016846">
    <property type="term" value="F:carbon-sulfur lyase activity"/>
    <property type="evidence" value="ECO:0007669"/>
    <property type="project" value="TreeGrafter"/>
</dbReference>
<evidence type="ECO:0000256" key="2">
    <source>
        <dbReference type="ARBA" id="ARBA00022898"/>
    </source>
</evidence>
<dbReference type="InterPro" id="IPR015424">
    <property type="entry name" value="PyrdxlP-dep_Trfase"/>
</dbReference>
<sequence length="465" mass="51204">MLIIADLLAQLPSGGIGPTFASPVNVQPAKLGFDITLHSATKYLNGHSDLIAGVVLGGQELIKTIRVTANVLGPAIDPHSCFLLSRGLRTLGLRVEQQDRNGEMVPIESLDRQKLVGRVLQWLKPKDLCNARQAARLFDRASRLETDSFSALKLRPDSILSGHYAPDFSRFPLLARLYLKDPYNQRAPDQLRWCFAVADRPSPRRDAACAVLAALGELDGRDWGISGPTDLATVLRHMPGITSLRLNLCTQSAEEALTRLAILPALVPRIERLELLPSCMGRVESDFDKHCARIIGSLPCLRLLLMGSFKDASVLATLPCSRLTSLEFAVETCQHWPPLGCDVGLPWPHLRELRGIDLPAGDWAERLALGLPHLTLLVAEPSGDWGTHAPAAFPKVRAAMFTFCQRGFRRLCLRSLVPDVDFLEVMFDDDAVLVEISTTALSGLTRLSHLAYDNMHKGFLPLWLC</sequence>
<keyword evidence="2 3" id="KW-0663">Pyridoxal phosphate</keyword>
<dbReference type="Proteomes" id="UP000054498">
    <property type="component" value="Unassembled WGS sequence"/>
</dbReference>
<dbReference type="Gene3D" id="3.40.640.10">
    <property type="entry name" value="Type I PLP-dependent aspartate aminotransferase-like (Major domain)"/>
    <property type="match status" value="1"/>
</dbReference>
<protein>
    <submittedName>
        <fullName evidence="4">Cystathionine gamma-synthase</fullName>
        <ecNumber evidence="4">2.5.1.48</ecNumber>
    </submittedName>
</protein>
<keyword evidence="5" id="KW-1185">Reference proteome</keyword>
<dbReference type="KEGG" id="mng:MNEG_8901"/>
<dbReference type="GO" id="GO:0019346">
    <property type="term" value="P:transsulfuration"/>
    <property type="evidence" value="ECO:0007669"/>
    <property type="project" value="InterPro"/>
</dbReference>
<organism evidence="4 5">
    <name type="scientific">Monoraphidium neglectum</name>
    <dbReference type="NCBI Taxonomy" id="145388"/>
    <lineage>
        <taxon>Eukaryota</taxon>
        <taxon>Viridiplantae</taxon>
        <taxon>Chlorophyta</taxon>
        <taxon>core chlorophytes</taxon>
        <taxon>Chlorophyceae</taxon>
        <taxon>CS clade</taxon>
        <taxon>Sphaeropleales</taxon>
        <taxon>Selenastraceae</taxon>
        <taxon>Monoraphidium</taxon>
    </lineage>
</organism>
<name>A0A0D2MEA8_9CHLO</name>
<dbReference type="GO" id="GO:0005737">
    <property type="term" value="C:cytoplasm"/>
    <property type="evidence" value="ECO:0007669"/>
    <property type="project" value="TreeGrafter"/>
</dbReference>
<comment type="similarity">
    <text evidence="3">Belongs to the trans-sulfuration enzymes family.</text>
</comment>
<evidence type="ECO:0000313" key="4">
    <source>
        <dbReference type="EMBL" id="KIY99061.1"/>
    </source>
</evidence>
<dbReference type="STRING" id="145388.A0A0D2MEA8"/>
<dbReference type="Pfam" id="PF01053">
    <property type="entry name" value="Cys_Met_Meta_PP"/>
    <property type="match status" value="1"/>
</dbReference>
<dbReference type="PROSITE" id="PS00868">
    <property type="entry name" value="CYS_MET_METAB_PP"/>
    <property type="match status" value="1"/>
</dbReference>
<comment type="cofactor">
    <cofactor evidence="1 3">
        <name>pyridoxal 5'-phosphate</name>
        <dbReference type="ChEBI" id="CHEBI:597326"/>
    </cofactor>
</comment>
<gene>
    <name evidence="4" type="ORF">MNEG_8901</name>
</gene>
<dbReference type="GeneID" id="25741776"/>
<dbReference type="EC" id="2.5.1.48" evidence="4"/>
<dbReference type="InterPro" id="IPR054542">
    <property type="entry name" value="Cys_met_metab_PP"/>
</dbReference>
<dbReference type="OrthoDB" id="3512640at2759"/>
<evidence type="ECO:0000313" key="5">
    <source>
        <dbReference type="Proteomes" id="UP000054498"/>
    </source>
</evidence>
<dbReference type="GO" id="GO:0003962">
    <property type="term" value="F:cystathionine gamma-synthase activity"/>
    <property type="evidence" value="ECO:0007669"/>
    <property type="project" value="UniProtKB-EC"/>
</dbReference>
<evidence type="ECO:0000256" key="1">
    <source>
        <dbReference type="ARBA" id="ARBA00001933"/>
    </source>
</evidence>
<dbReference type="SUPFAM" id="SSF53383">
    <property type="entry name" value="PLP-dependent transferases"/>
    <property type="match status" value="1"/>
</dbReference>
<dbReference type="AlphaFoldDB" id="A0A0D2MEA8"/>
<dbReference type="InterPro" id="IPR000277">
    <property type="entry name" value="Cys/Met-Metab_PyrdxlP-dep_enz"/>
</dbReference>
<keyword evidence="4" id="KW-0808">Transferase</keyword>